<name>A0AC60PQW3_IXOPE</name>
<dbReference type="Proteomes" id="UP000805193">
    <property type="component" value="Unassembled WGS sequence"/>
</dbReference>
<protein>
    <submittedName>
        <fullName evidence="1">Uncharacterized protein</fullName>
    </submittedName>
</protein>
<keyword evidence="2" id="KW-1185">Reference proteome</keyword>
<dbReference type="EMBL" id="JABSTQ010010095">
    <property type="protein sequence ID" value="KAG0423479.1"/>
    <property type="molecule type" value="Genomic_DNA"/>
</dbReference>
<accession>A0AC60PQW3</accession>
<evidence type="ECO:0000313" key="1">
    <source>
        <dbReference type="EMBL" id="KAG0423479.1"/>
    </source>
</evidence>
<gene>
    <name evidence="1" type="ORF">HPB47_000746</name>
</gene>
<evidence type="ECO:0000313" key="2">
    <source>
        <dbReference type="Proteomes" id="UP000805193"/>
    </source>
</evidence>
<reference evidence="1 2" key="1">
    <citation type="journal article" date="2020" name="Cell">
        <title>Large-Scale Comparative Analyses of Tick Genomes Elucidate Their Genetic Diversity and Vector Capacities.</title>
        <authorList>
            <consortium name="Tick Genome and Microbiome Consortium (TIGMIC)"/>
            <person name="Jia N."/>
            <person name="Wang J."/>
            <person name="Shi W."/>
            <person name="Du L."/>
            <person name="Sun Y."/>
            <person name="Zhan W."/>
            <person name="Jiang J.F."/>
            <person name="Wang Q."/>
            <person name="Zhang B."/>
            <person name="Ji P."/>
            <person name="Bell-Sakyi L."/>
            <person name="Cui X.M."/>
            <person name="Yuan T.T."/>
            <person name="Jiang B.G."/>
            <person name="Yang W.F."/>
            <person name="Lam T.T."/>
            <person name="Chang Q.C."/>
            <person name="Ding S.J."/>
            <person name="Wang X.J."/>
            <person name="Zhu J.G."/>
            <person name="Ruan X.D."/>
            <person name="Zhao L."/>
            <person name="Wei J.T."/>
            <person name="Ye R.Z."/>
            <person name="Que T.C."/>
            <person name="Du C.H."/>
            <person name="Zhou Y.H."/>
            <person name="Cheng J.X."/>
            <person name="Dai P.F."/>
            <person name="Guo W.B."/>
            <person name="Han X.H."/>
            <person name="Huang E.J."/>
            <person name="Li L.F."/>
            <person name="Wei W."/>
            <person name="Gao Y.C."/>
            <person name="Liu J.Z."/>
            <person name="Shao H.Z."/>
            <person name="Wang X."/>
            <person name="Wang C.C."/>
            <person name="Yang T.C."/>
            <person name="Huo Q.B."/>
            <person name="Li W."/>
            <person name="Chen H.Y."/>
            <person name="Chen S.E."/>
            <person name="Zhou L.G."/>
            <person name="Ni X.B."/>
            <person name="Tian J.H."/>
            <person name="Sheng Y."/>
            <person name="Liu T."/>
            <person name="Pan Y.S."/>
            <person name="Xia L.Y."/>
            <person name="Li J."/>
            <person name="Zhao F."/>
            <person name="Cao W.C."/>
        </authorList>
    </citation>
    <scope>NUCLEOTIDE SEQUENCE [LARGE SCALE GENOMIC DNA]</scope>
    <source>
        <strain evidence="1">Iper-2018</strain>
    </source>
</reference>
<proteinExistence type="predicted"/>
<sequence>MAVPRPSVLQPLNISVNKLFKENLRQEYEEWTCSPNQKKTTTGKLQKTSPSTVASWILDAWKRVCADVVVKSFKNEHASQDQADEGGDSTDDEHHVGEVPREESLEEAVISEDDDDEEMGPGSIEDLLTLCVEEFGASMLPHSPTSKAGAIAMVMSYAVSERSTWAGLGKLLTLVNALFGSEVLPTSIYKLRKLWTKTKEDLVKYHYLCPSCDTVLNSSDSIARCDVCKFEESTEKLRRGGSYFLMLDLHKQLKHLIGKTSVELHHSLSKLALNDSDLITDITTAEACKHLRQELALGCVRYVADEAPLPRTSELVVRDMELARRLGNPVNGIKGPSPLMNLEGFDLVAGMSVEYMHCVLQGVVRQVTELLFSSTSSRQAYYIAYPEHALVVPPRAVDTECGSRDRSLSSLPLL</sequence>
<organism evidence="1 2">
    <name type="scientific">Ixodes persulcatus</name>
    <name type="common">Taiga tick</name>
    <dbReference type="NCBI Taxonomy" id="34615"/>
    <lineage>
        <taxon>Eukaryota</taxon>
        <taxon>Metazoa</taxon>
        <taxon>Ecdysozoa</taxon>
        <taxon>Arthropoda</taxon>
        <taxon>Chelicerata</taxon>
        <taxon>Arachnida</taxon>
        <taxon>Acari</taxon>
        <taxon>Parasitiformes</taxon>
        <taxon>Ixodida</taxon>
        <taxon>Ixodoidea</taxon>
        <taxon>Ixodidae</taxon>
        <taxon>Ixodinae</taxon>
        <taxon>Ixodes</taxon>
    </lineage>
</organism>
<comment type="caution">
    <text evidence="1">The sequence shown here is derived from an EMBL/GenBank/DDBJ whole genome shotgun (WGS) entry which is preliminary data.</text>
</comment>